<evidence type="ECO:0000313" key="11">
    <source>
        <dbReference type="Proteomes" id="UP000054558"/>
    </source>
</evidence>
<dbReference type="GO" id="GO:0072598">
    <property type="term" value="P:protein localization to chloroplast"/>
    <property type="evidence" value="ECO:0000318"/>
    <property type="project" value="GO_Central"/>
</dbReference>
<dbReference type="CDD" id="cd20070">
    <property type="entry name" value="5TM_YidC_Alb3"/>
    <property type="match status" value="1"/>
</dbReference>
<evidence type="ECO:0000313" key="10">
    <source>
        <dbReference type="EMBL" id="GAQ91090.1"/>
    </source>
</evidence>
<dbReference type="EMBL" id="DF237675">
    <property type="protein sequence ID" value="GAQ91090.1"/>
    <property type="molecule type" value="Genomic_DNA"/>
</dbReference>
<organism evidence="10 11">
    <name type="scientific">Klebsormidium nitens</name>
    <name type="common">Green alga</name>
    <name type="synonym">Ulothrix nitens</name>
    <dbReference type="NCBI Taxonomy" id="105231"/>
    <lineage>
        <taxon>Eukaryota</taxon>
        <taxon>Viridiplantae</taxon>
        <taxon>Streptophyta</taxon>
        <taxon>Klebsormidiophyceae</taxon>
        <taxon>Klebsormidiales</taxon>
        <taxon>Klebsormidiaceae</taxon>
        <taxon>Klebsormidium</taxon>
    </lineage>
</organism>
<keyword evidence="11" id="KW-1185">Reference proteome</keyword>
<feature type="compositionally biased region" description="Basic and acidic residues" evidence="7">
    <location>
        <begin position="424"/>
        <end position="466"/>
    </location>
</feature>
<dbReference type="GO" id="GO:0010027">
    <property type="term" value="P:thylakoid membrane organization"/>
    <property type="evidence" value="ECO:0000318"/>
    <property type="project" value="GO_Central"/>
</dbReference>
<dbReference type="NCBIfam" id="TIGR03592">
    <property type="entry name" value="yidC_oxa1_cterm"/>
    <property type="match status" value="1"/>
</dbReference>
<feature type="transmembrane region" description="Helical" evidence="8">
    <location>
        <begin position="154"/>
        <end position="175"/>
    </location>
</feature>
<comment type="subcellular location">
    <subcellularLocation>
        <location evidence="1 6">Membrane</location>
        <topology evidence="1 6">Multi-pass membrane protein</topology>
    </subcellularLocation>
</comment>
<feature type="transmembrane region" description="Helical" evidence="8">
    <location>
        <begin position="295"/>
        <end position="314"/>
    </location>
</feature>
<dbReference type="OMA" id="KQIPDYS"/>
<evidence type="ECO:0000256" key="8">
    <source>
        <dbReference type="SAM" id="Phobius"/>
    </source>
</evidence>
<dbReference type="InterPro" id="IPR001708">
    <property type="entry name" value="YidC/ALB3/OXA1/COX18"/>
</dbReference>
<dbReference type="GO" id="GO:0009535">
    <property type="term" value="C:chloroplast thylakoid membrane"/>
    <property type="evidence" value="ECO:0000318"/>
    <property type="project" value="GO_Central"/>
</dbReference>
<dbReference type="Pfam" id="PF02096">
    <property type="entry name" value="60KD_IMP"/>
    <property type="match status" value="1"/>
</dbReference>
<accession>A0A1Y1IJT0</accession>
<feature type="compositionally biased region" description="Basic residues" evidence="7">
    <location>
        <begin position="521"/>
        <end position="530"/>
    </location>
</feature>
<keyword evidence="4 8" id="KW-1133">Transmembrane helix</keyword>
<dbReference type="OrthoDB" id="2148490at2759"/>
<evidence type="ECO:0000256" key="5">
    <source>
        <dbReference type="ARBA" id="ARBA00023136"/>
    </source>
</evidence>
<evidence type="ECO:0000256" key="2">
    <source>
        <dbReference type="ARBA" id="ARBA00010583"/>
    </source>
</evidence>
<evidence type="ECO:0000256" key="7">
    <source>
        <dbReference type="SAM" id="MobiDB-lite"/>
    </source>
</evidence>
<feature type="domain" description="Membrane insertase YidC/Oxa/ALB C-terminal" evidence="9">
    <location>
        <begin position="156"/>
        <end position="370"/>
    </location>
</feature>
<comment type="similarity">
    <text evidence="6">Belongs to the OXA1/ALB3/YidC family.</text>
</comment>
<dbReference type="STRING" id="105231.A0A1Y1IJT0"/>
<evidence type="ECO:0000256" key="4">
    <source>
        <dbReference type="ARBA" id="ARBA00022989"/>
    </source>
</evidence>
<evidence type="ECO:0000256" key="1">
    <source>
        <dbReference type="ARBA" id="ARBA00004141"/>
    </source>
</evidence>
<dbReference type="PANTHER" id="PTHR12428:SF14">
    <property type="entry name" value="ALBINO3-LIKE PROTEIN 1, CHLOROPLASTIC"/>
    <property type="match status" value="1"/>
</dbReference>
<dbReference type="GO" id="GO:0051205">
    <property type="term" value="P:protein insertion into membrane"/>
    <property type="evidence" value="ECO:0000318"/>
    <property type="project" value="GO_Central"/>
</dbReference>
<keyword evidence="5 8" id="KW-0472">Membrane</keyword>
<dbReference type="InterPro" id="IPR028055">
    <property type="entry name" value="YidC/Oxa/ALB_C"/>
</dbReference>
<evidence type="ECO:0000256" key="6">
    <source>
        <dbReference type="RuleBase" id="RU003945"/>
    </source>
</evidence>
<dbReference type="GO" id="GO:0032977">
    <property type="term" value="F:membrane insertase activity"/>
    <property type="evidence" value="ECO:0000318"/>
    <property type="project" value="GO_Central"/>
</dbReference>
<feature type="transmembrane region" description="Helical" evidence="8">
    <location>
        <begin position="334"/>
        <end position="355"/>
    </location>
</feature>
<dbReference type="Proteomes" id="UP000054558">
    <property type="component" value="Unassembled WGS sequence"/>
</dbReference>
<evidence type="ECO:0000256" key="3">
    <source>
        <dbReference type="ARBA" id="ARBA00022692"/>
    </source>
</evidence>
<evidence type="ECO:0000259" key="9">
    <source>
        <dbReference type="Pfam" id="PF02096"/>
    </source>
</evidence>
<comment type="similarity">
    <text evidence="2">Belongs to the OXA1/ALB3/YidC (TC 2.A.9.2) family.</text>
</comment>
<keyword evidence="3 6" id="KW-0812">Transmembrane</keyword>
<proteinExistence type="inferred from homology"/>
<gene>
    <name evidence="10" type="ORF">KFL_007260050</name>
</gene>
<feature type="region of interest" description="Disordered" evidence="7">
    <location>
        <begin position="392"/>
        <end position="530"/>
    </location>
</feature>
<protein>
    <submittedName>
        <fullName evidence="10">Inner membrane ALBINO3</fullName>
    </submittedName>
</protein>
<dbReference type="PANTHER" id="PTHR12428">
    <property type="entry name" value="OXA1"/>
    <property type="match status" value="1"/>
</dbReference>
<name>A0A1Y1IJT0_KLENI</name>
<dbReference type="AlphaFoldDB" id="A0A1Y1IJT0"/>
<reference evidence="10 11" key="1">
    <citation type="journal article" date="2014" name="Nat. Commun.">
        <title>Klebsormidium flaccidum genome reveals primary factors for plant terrestrial adaptation.</title>
        <authorList>
            <person name="Hori K."/>
            <person name="Maruyama F."/>
            <person name="Fujisawa T."/>
            <person name="Togashi T."/>
            <person name="Yamamoto N."/>
            <person name="Seo M."/>
            <person name="Sato S."/>
            <person name="Yamada T."/>
            <person name="Mori H."/>
            <person name="Tajima N."/>
            <person name="Moriyama T."/>
            <person name="Ikeuchi M."/>
            <person name="Watanabe M."/>
            <person name="Wada H."/>
            <person name="Kobayashi K."/>
            <person name="Saito M."/>
            <person name="Masuda T."/>
            <person name="Sasaki-Sekimoto Y."/>
            <person name="Mashiguchi K."/>
            <person name="Awai K."/>
            <person name="Shimojima M."/>
            <person name="Masuda S."/>
            <person name="Iwai M."/>
            <person name="Nobusawa T."/>
            <person name="Narise T."/>
            <person name="Kondo S."/>
            <person name="Saito H."/>
            <person name="Sato R."/>
            <person name="Murakawa M."/>
            <person name="Ihara Y."/>
            <person name="Oshima-Yamada Y."/>
            <person name="Ohtaka K."/>
            <person name="Satoh M."/>
            <person name="Sonobe K."/>
            <person name="Ishii M."/>
            <person name="Ohtani R."/>
            <person name="Kanamori-Sato M."/>
            <person name="Honoki R."/>
            <person name="Miyazaki D."/>
            <person name="Mochizuki H."/>
            <person name="Umetsu J."/>
            <person name="Higashi K."/>
            <person name="Shibata D."/>
            <person name="Kamiya Y."/>
            <person name="Sato N."/>
            <person name="Nakamura Y."/>
            <person name="Tabata S."/>
            <person name="Ida S."/>
            <person name="Kurokawa K."/>
            <person name="Ohta H."/>
        </authorList>
    </citation>
    <scope>NUCLEOTIDE SEQUENCE [LARGE SCALE GENOMIC DNA]</scope>
    <source>
        <strain evidence="10 11">NIES-2285</strain>
    </source>
</reference>
<dbReference type="InterPro" id="IPR047196">
    <property type="entry name" value="YidC_ALB_C"/>
</dbReference>
<sequence>MMAAAIAGPLAVHSLVARASLTGPGQCSSSLSERAFSARPLYPGILRHPLVGPRLPRKQAAGRLCQAGVVRAGLESLDVPGAISTAHSVTEALATRAHDLVYTLAADPAVTDAVQAAGDAVKNDNGGPLNILTGVMESTLNLLEAGLQTLHVPYAYGFAIILLTLLVKALTFPLTKQQVESTLNMQALAPKVKAIQERYKGDQERIQLETSRLYKTAGVNPLAGCLPTLATLPVWIGLYRALSNVASEGLLTEGFFWIPTLAGPTTIAERGTGSGTSWLFPFIDGQPPLGWQDTLAYLVLPVVLVISQFVSMQLMAPPESQDPAQKQSQAILKFLPLMIGYFSLSVPSGLSLYWLTNNVLSTAQQVYLKKGGGAKAGLSSLEDEGFIDPGKARRTTVKDLSPPPRTPGAVIDTEVTERPSAGELFRRRKEEEDAKRADRRRVAEAAQQKKDAEAAARKEEAEKRSAEAAQVEASTESEADAEGGNGAAEVSTDTSSTAPLPGDSNGGQNGAPKVGVPAGTRSKRSRRRRS</sequence>